<evidence type="ECO:0000313" key="8">
    <source>
        <dbReference type="Proteomes" id="UP000263232"/>
    </source>
</evidence>
<dbReference type="PIRSF" id="PIRSF005261">
    <property type="entry name" value="Heat_shock_Hsp33"/>
    <property type="match status" value="1"/>
</dbReference>
<dbReference type="OrthoDB" id="9776534at2"/>
<comment type="function">
    <text evidence="6">Redox regulated molecular chaperone. Protects both thermally unfolding and oxidatively damaged proteins from irreversible aggregation. Plays an important role in the bacterial defense system toward oxidative stress.</text>
</comment>
<dbReference type="PANTHER" id="PTHR30111:SF1">
    <property type="entry name" value="33 KDA CHAPERONIN"/>
    <property type="match status" value="1"/>
</dbReference>
<dbReference type="Gene3D" id="3.55.30.10">
    <property type="entry name" value="Hsp33 domain"/>
    <property type="match status" value="1"/>
</dbReference>
<protein>
    <recommendedName>
        <fullName evidence="6">33 kDa chaperonin</fullName>
    </recommendedName>
    <alternativeName>
        <fullName evidence="6">Heat shock protein 33 homolog</fullName>
        <shortName evidence="6">HSP33</shortName>
    </alternativeName>
</protein>
<sequence>MQDQLVKYLAFDGQVRLVLVQATNTVQEACRRHDTWHTASAAFGRTMIGSLLLASNLKGEDRIITEIQGTGPIGRIVVDVNSHNQVRGYVNQPHVALELNEQHKLDVSGAVGLPGTLTVRRYIEHMEPFVGQVALVSGEIGDDFTYYMTASEQTPSSFGLSVLVNPDESIQSAGGFMIQMMPGATEETIQALEANLSQLDSLATYFNESESLVSLVEALVGQGNYKELEAADVSFHCPCSKAYYQDKLAVLDEMTLREMIEEDHGAEVTCHFCNEQYQYSEEDLREVLHANQAK</sequence>
<dbReference type="PANTHER" id="PTHR30111">
    <property type="entry name" value="33 KDA CHAPERONIN"/>
    <property type="match status" value="1"/>
</dbReference>
<evidence type="ECO:0000256" key="5">
    <source>
        <dbReference type="ARBA" id="ARBA00023284"/>
    </source>
</evidence>
<feature type="disulfide bond" description="Redox-active" evidence="6">
    <location>
        <begin position="270"/>
        <end position="273"/>
    </location>
</feature>
<keyword evidence="1 6" id="KW-0963">Cytoplasm</keyword>
<evidence type="ECO:0000256" key="3">
    <source>
        <dbReference type="ARBA" id="ARBA00023157"/>
    </source>
</evidence>
<dbReference type="SUPFAM" id="SSF118352">
    <property type="entry name" value="HSP33 redox switch-like"/>
    <property type="match status" value="1"/>
</dbReference>
<dbReference type="InterPro" id="IPR016154">
    <property type="entry name" value="Heat_shock_Hsp33_C"/>
</dbReference>
<keyword evidence="5 6" id="KW-0676">Redox-active center</keyword>
<dbReference type="NCBIfam" id="NF001033">
    <property type="entry name" value="PRK00114.1"/>
    <property type="match status" value="1"/>
</dbReference>
<evidence type="ECO:0000256" key="4">
    <source>
        <dbReference type="ARBA" id="ARBA00023186"/>
    </source>
</evidence>
<dbReference type="Gene3D" id="3.90.1280.10">
    <property type="entry name" value="HSP33 redox switch-like"/>
    <property type="match status" value="1"/>
</dbReference>
<dbReference type="AlphaFoldDB" id="A0A347WNX8"/>
<evidence type="ECO:0000256" key="1">
    <source>
        <dbReference type="ARBA" id="ARBA00022490"/>
    </source>
</evidence>
<dbReference type="RefSeq" id="WP_118991635.1">
    <property type="nucleotide sequence ID" value="NZ_CP023434.1"/>
</dbReference>
<evidence type="ECO:0000256" key="2">
    <source>
        <dbReference type="ARBA" id="ARBA00022833"/>
    </source>
</evidence>
<keyword evidence="8" id="KW-1185">Reference proteome</keyword>
<organism evidence="7 8">
    <name type="scientific">Suicoccus acidiformans</name>
    <dbReference type="NCBI Taxonomy" id="2036206"/>
    <lineage>
        <taxon>Bacteria</taxon>
        <taxon>Bacillati</taxon>
        <taxon>Bacillota</taxon>
        <taxon>Bacilli</taxon>
        <taxon>Lactobacillales</taxon>
        <taxon>Aerococcaceae</taxon>
        <taxon>Suicoccus</taxon>
    </lineage>
</organism>
<comment type="similarity">
    <text evidence="6">Belongs to the HSP33 family.</text>
</comment>
<dbReference type="SUPFAM" id="SSF64397">
    <property type="entry name" value="Hsp33 domain"/>
    <property type="match status" value="1"/>
</dbReference>
<keyword evidence="3 6" id="KW-1015">Disulfide bond</keyword>
<dbReference type="CDD" id="cd00498">
    <property type="entry name" value="Hsp33"/>
    <property type="match status" value="1"/>
</dbReference>
<dbReference type="InterPro" id="IPR016153">
    <property type="entry name" value="Heat_shock_Hsp33_N"/>
</dbReference>
<dbReference type="HAMAP" id="MF_00117">
    <property type="entry name" value="HslO"/>
    <property type="match status" value="1"/>
</dbReference>
<evidence type="ECO:0000313" key="7">
    <source>
        <dbReference type="EMBL" id="AXY26785.1"/>
    </source>
</evidence>
<comment type="PTM">
    <text evidence="6">Under oxidizing conditions two disulfide bonds are formed involving the reactive cysteines. Under reducing conditions zinc is bound to the reactive cysteines and the protein is inactive.</text>
</comment>
<dbReference type="GO" id="GO:0044183">
    <property type="term" value="F:protein folding chaperone"/>
    <property type="evidence" value="ECO:0007669"/>
    <property type="project" value="TreeGrafter"/>
</dbReference>
<gene>
    <name evidence="6" type="primary">hslO</name>
    <name evidence="7" type="ORF">CL176_11300</name>
</gene>
<dbReference type="Pfam" id="PF01430">
    <property type="entry name" value="HSP33"/>
    <property type="match status" value="1"/>
</dbReference>
<dbReference type="KEGG" id="abae:CL176_11300"/>
<dbReference type="GO" id="GO:0005737">
    <property type="term" value="C:cytoplasm"/>
    <property type="evidence" value="ECO:0007669"/>
    <property type="project" value="UniProtKB-SubCell"/>
</dbReference>
<dbReference type="GO" id="GO:0042026">
    <property type="term" value="P:protein refolding"/>
    <property type="evidence" value="ECO:0007669"/>
    <property type="project" value="TreeGrafter"/>
</dbReference>
<dbReference type="InterPro" id="IPR000397">
    <property type="entry name" value="Heat_shock_Hsp33"/>
</dbReference>
<dbReference type="GO" id="GO:0051082">
    <property type="term" value="F:unfolded protein binding"/>
    <property type="evidence" value="ECO:0007669"/>
    <property type="project" value="UniProtKB-UniRule"/>
</dbReference>
<dbReference type="Proteomes" id="UP000263232">
    <property type="component" value="Chromosome"/>
</dbReference>
<keyword evidence="4 6" id="KW-0143">Chaperone</keyword>
<evidence type="ECO:0000256" key="6">
    <source>
        <dbReference type="HAMAP-Rule" id="MF_00117"/>
    </source>
</evidence>
<dbReference type="EMBL" id="CP023434">
    <property type="protein sequence ID" value="AXY26785.1"/>
    <property type="molecule type" value="Genomic_DNA"/>
</dbReference>
<feature type="disulfide bond" description="Redox-active" evidence="6">
    <location>
        <begin position="237"/>
        <end position="239"/>
    </location>
</feature>
<name>A0A347WNX8_9LACT</name>
<accession>A0A347WNX8</accession>
<keyword evidence="2 6" id="KW-0862">Zinc</keyword>
<reference evidence="7 8" key="1">
    <citation type="submission" date="2017-09" db="EMBL/GenBank/DDBJ databases">
        <title>Complete genome sequence of Oxytococcus suis strain ZY16052.</title>
        <authorList>
            <person name="Li F."/>
        </authorList>
    </citation>
    <scope>NUCLEOTIDE SEQUENCE [LARGE SCALE GENOMIC DNA]</scope>
    <source>
        <strain evidence="7 8">ZY16052</strain>
    </source>
</reference>
<proteinExistence type="inferred from homology"/>
<comment type="subcellular location">
    <subcellularLocation>
        <location evidence="6">Cytoplasm</location>
    </subcellularLocation>
</comment>